<reference evidence="3" key="4">
    <citation type="submission" date="2025-08" db="UniProtKB">
        <authorList>
            <consortium name="Ensembl"/>
        </authorList>
    </citation>
    <scope>IDENTIFICATION</scope>
</reference>
<dbReference type="OpenTargets" id="ENSG00000159189"/>
<keyword evidence="4" id="KW-1185">Reference proteome</keyword>
<keyword evidence="2" id="KW-0732">Signal</keyword>
<evidence type="ECO:0000256" key="1">
    <source>
        <dbReference type="SAM" id="MobiDB-lite"/>
    </source>
</evidence>
<accession>A0A8Q3WKR2</accession>
<feature type="compositionally biased region" description="Basic residues" evidence="1">
    <location>
        <begin position="127"/>
        <end position="137"/>
    </location>
</feature>
<evidence type="ECO:0000256" key="2">
    <source>
        <dbReference type="SAM" id="SignalP"/>
    </source>
</evidence>
<evidence type="ECO:0000313" key="4">
    <source>
        <dbReference type="Proteomes" id="UP000005640"/>
    </source>
</evidence>
<feature type="chain" id="PRO_5035863514" evidence="2">
    <location>
        <begin position="29"/>
        <end position="137"/>
    </location>
</feature>
<organism evidence="3 4">
    <name type="scientific">Homo sapiens</name>
    <name type="common">Human</name>
    <dbReference type="NCBI Taxonomy" id="9606"/>
    <lineage>
        <taxon>Eukaryota</taxon>
        <taxon>Metazoa</taxon>
        <taxon>Chordata</taxon>
        <taxon>Craniata</taxon>
        <taxon>Vertebrata</taxon>
        <taxon>Euteleostomi</taxon>
        <taxon>Mammalia</taxon>
        <taxon>Eutheria</taxon>
        <taxon>Euarchontoglires</taxon>
        <taxon>Primates</taxon>
        <taxon>Haplorrhini</taxon>
        <taxon>Catarrhini</taxon>
        <taxon>Hominidae</taxon>
        <taxon>Homo</taxon>
    </lineage>
</organism>
<name>A0A8Q3WKR2_HUMAN</name>
<feature type="signal peptide" evidence="2">
    <location>
        <begin position="1"/>
        <end position="28"/>
    </location>
</feature>
<dbReference type="Proteomes" id="UP000005640">
    <property type="component" value="Chromosome 1"/>
</dbReference>
<gene>
    <name evidence="3" type="primary">C1QC</name>
</gene>
<reference evidence="3 4" key="1">
    <citation type="journal article" date="2001" name="Nature">
        <title>Initial sequencing and analysis of the human genome.</title>
        <authorList>
            <consortium name="International Human Genome Sequencing Consortium"/>
            <person name="Lander E.S."/>
            <person name="Linton L.M."/>
            <person name="Birren B."/>
            <person name="Nusbaum C."/>
            <person name="Zody M.C."/>
            <person name="Baldwin J."/>
            <person name="Devon K."/>
            <person name="Dewar K."/>
            <person name="Doyle M."/>
            <person name="FitzHugh W."/>
            <person name="Funke R."/>
            <person name="Gage D."/>
            <person name="Harris K."/>
            <person name="Heaford A."/>
            <person name="Howland J."/>
            <person name="Kann L."/>
            <person name="Lehoczky J."/>
            <person name="LeVine R."/>
            <person name="McEwan P."/>
            <person name="McKernan K."/>
            <person name="Meldrim J."/>
            <person name="Mesirov J.P."/>
            <person name="Miranda C."/>
            <person name="Morris W."/>
            <person name="Naylor J."/>
            <person name="Raymond C."/>
            <person name="Rosetti M."/>
            <person name="Santos R."/>
            <person name="Sheridan A."/>
            <person name="Sougnez C."/>
            <person name="Stange-Thomann N."/>
            <person name="Stojanovic N."/>
            <person name="Subramanian A."/>
            <person name="Wyman D."/>
            <person name="Rogers J."/>
            <person name="Sulston J."/>
            <person name="Ainscough R."/>
            <person name="Beck S."/>
            <person name="Bentley D."/>
            <person name="Burton J."/>
            <person name="Clee C."/>
            <person name="Carter N."/>
            <person name="Coulson A."/>
            <person name="Deadman R."/>
            <person name="Deloukas P."/>
            <person name="Dunham A."/>
            <person name="Dunham I."/>
            <person name="Durbin R."/>
            <person name="French L."/>
            <person name="Grafham D."/>
            <person name="Gregory S."/>
            <person name="Hubbard T."/>
            <person name="Humphray S."/>
            <person name="Hunt A."/>
            <person name="Jones M."/>
            <person name="Lloyd C."/>
            <person name="McMurray A."/>
            <person name="Matthews L."/>
            <person name="Mercer S."/>
            <person name="Milne S."/>
            <person name="Mullikin J.C."/>
            <person name="Mungall A."/>
            <person name="Plumb R."/>
            <person name="Ross M."/>
            <person name="Shownkeen R."/>
            <person name="Sims S."/>
            <person name="Waterston R.H."/>
            <person name="Wilson R.K."/>
            <person name="Hillier L.W."/>
            <person name="McPherson J.D."/>
            <person name="Marra M.A."/>
            <person name="Mardis E.R."/>
            <person name="Fulton L.A."/>
            <person name="Chinwalla A.T."/>
            <person name="Pepin K.H."/>
            <person name="Gish W.R."/>
            <person name="Chissoe S.L."/>
            <person name="Wendl M.C."/>
            <person name="Delehaunty K.D."/>
            <person name="Miner T.L."/>
            <person name="Delehaunty A."/>
            <person name="Kramer J.B."/>
            <person name="Cook L.L."/>
            <person name="Fulton R.S."/>
            <person name="Johnson D.L."/>
            <person name="Minx P.J."/>
            <person name="Clifton S.W."/>
            <person name="Hawkins T."/>
            <person name="Branscomb E."/>
            <person name="Predki P."/>
            <person name="Richardson P."/>
            <person name="Wenning S."/>
            <person name="Slezak T."/>
            <person name="Doggett N."/>
            <person name="Cheng J.F."/>
            <person name="Olsen A."/>
            <person name="Lucas S."/>
            <person name="Elkin C."/>
            <person name="Uberbacher E."/>
            <person name="Frazier M."/>
            <person name="Gibbs R.A."/>
            <person name="Muzny D.M."/>
            <person name="Scherer S.E."/>
            <person name="Bouck J.B."/>
            <person name="Sodergren E.J."/>
            <person name="Worley K.C."/>
            <person name="Rives C.M."/>
            <person name="Gorrell J.H."/>
            <person name="Metzker M.L."/>
            <person name="Naylor S.L."/>
            <person name="Kucherlapati R.S."/>
            <person name="Nelson D.L."/>
            <person name="Weinstock G.M."/>
            <person name="Sakaki Y."/>
            <person name="Fujiyama A."/>
            <person name="Hattori M."/>
            <person name="Yada T."/>
            <person name="Toyoda A."/>
            <person name="Itoh T."/>
            <person name="Kawagoe C."/>
            <person name="Watanabe H."/>
            <person name="Totoki Y."/>
            <person name="Taylor T."/>
            <person name="Weissenbach J."/>
            <person name="Heilig R."/>
            <person name="Saurin W."/>
            <person name="Artiguenave F."/>
            <person name="Brottier P."/>
            <person name="Bruls T."/>
            <person name="Pelletier E."/>
            <person name="Robert C."/>
            <person name="Wincker P."/>
            <person name="Smith D.R."/>
            <person name="Doucette-Stamm L."/>
            <person name="Rubenfield M."/>
            <person name="Weinstock K."/>
            <person name="Lee H.M."/>
            <person name="Dubois J."/>
            <person name="Rosenthal A."/>
            <person name="Platzer M."/>
            <person name="Nyakatura G."/>
            <person name="Taudien S."/>
            <person name="Rump A."/>
            <person name="Yang H."/>
            <person name="Yu J."/>
            <person name="Wang J."/>
            <person name="Huang G."/>
            <person name="Gu J."/>
            <person name="Hood L."/>
            <person name="Rowen L."/>
            <person name="Madan A."/>
            <person name="Qin S."/>
            <person name="Davis R.W."/>
            <person name="Federspiel N.A."/>
            <person name="Abola A.P."/>
            <person name="Proctor M.J."/>
            <person name="Myers R.M."/>
            <person name="Schmutz J."/>
            <person name="Dickson M."/>
            <person name="Grimwood J."/>
            <person name="Cox D.R."/>
            <person name="Olson M.V."/>
            <person name="Kaul R."/>
            <person name="Raymond C."/>
            <person name="Shimizu N."/>
            <person name="Kawasaki K."/>
            <person name="Minoshima S."/>
            <person name="Evans G.A."/>
            <person name="Athanasiou M."/>
            <person name="Schultz R."/>
            <person name="Roe B.A."/>
            <person name="Chen F."/>
            <person name="Pan H."/>
            <person name="Ramser J."/>
            <person name="Lehrach H."/>
            <person name="Reinhardt R."/>
            <person name="McCombie W.R."/>
            <person name="de la Bastide M."/>
            <person name="Dedhia N."/>
            <person name="Blocker H."/>
            <person name="Hornischer K."/>
            <person name="Nordsiek G."/>
            <person name="Agarwala R."/>
            <person name="Aravind L."/>
            <person name="Bailey J.A."/>
            <person name="Bateman A."/>
            <person name="Batzoglou S."/>
            <person name="Birney E."/>
            <person name="Bork P."/>
            <person name="Brown D.G."/>
            <person name="Burge C.B."/>
            <person name="Cerutti L."/>
            <person name="Chen H.C."/>
            <person name="Church D."/>
            <person name="Clamp M."/>
            <person name="Copley R.R."/>
            <person name="Doerks T."/>
            <person name="Eddy S.R."/>
            <person name="Eichler E.E."/>
            <person name="Furey T.S."/>
            <person name="Galagan J."/>
            <person name="Gilbert J.G."/>
            <person name="Harmon C."/>
            <person name="Hayashizaki Y."/>
            <person name="Haussler D."/>
            <person name="Hermjakob H."/>
            <person name="Hokamp K."/>
            <person name="Jang W."/>
            <person name="Johnson L.S."/>
            <person name="Jones T.A."/>
            <person name="Kasif S."/>
            <person name="Kaspryzk A."/>
            <person name="Kennedy S."/>
            <person name="Kent W.J."/>
            <person name="Kitts P."/>
            <person name="Koonin E.V."/>
            <person name="Korf I."/>
            <person name="Kulp D."/>
            <person name="Lancet D."/>
            <person name="Lowe T.M."/>
            <person name="McLysaght A."/>
            <person name="Mikkelsen T."/>
            <person name="Moran J.V."/>
            <person name="Mulder N."/>
            <person name="Pollara V.J."/>
            <person name="Ponting C.P."/>
            <person name="Schuler G."/>
            <person name="Schultz J."/>
            <person name="Slater G."/>
            <person name="Smit A.F."/>
            <person name="Stupka E."/>
            <person name="Szustakowski J."/>
            <person name="Thierry-Mieg D."/>
            <person name="Thierry-Mieg J."/>
            <person name="Wagner L."/>
            <person name="Wallis J."/>
            <person name="Wheeler R."/>
            <person name="Williams A."/>
            <person name="Wolf Y.I."/>
            <person name="Wolfe K.H."/>
            <person name="Yang S.P."/>
            <person name="Yeh R.F."/>
            <person name="Collins F."/>
            <person name="Guyer M.S."/>
            <person name="Peterson J."/>
            <person name="Felsenfeld A."/>
            <person name="Wetterstrand K.A."/>
            <person name="Patrinos A."/>
            <person name="Morgan M.J."/>
            <person name="de Jong P."/>
            <person name="Catanese J.J."/>
            <person name="Osoegawa K."/>
            <person name="Shizuya H."/>
            <person name="Choi S."/>
            <person name="Chen Y.J."/>
        </authorList>
    </citation>
    <scope>NUCLEOTIDE SEQUENCE [LARGE SCALE GENOMIC DNA]</scope>
</reference>
<reference evidence="3 4" key="2">
    <citation type="journal article" date="2004" name="Nature">
        <title>Finishing the euchromatic sequence of the human genome.</title>
        <authorList>
            <consortium name="International Human Genome Sequencing Consortium"/>
        </authorList>
    </citation>
    <scope>NUCLEOTIDE SEQUENCE [LARGE SCALE GENOMIC DNA]</scope>
</reference>
<dbReference type="OrthoDB" id="8964326at2759"/>
<evidence type="ECO:0007829" key="5">
    <source>
        <dbReference type="PeptideAtlas" id="A0A8Q3WKR2"/>
    </source>
</evidence>
<dbReference type="Ensembl" id="ENST00000695752.1">
    <property type="protein sequence ID" value="ENSP00000512145.1"/>
    <property type="gene ID" value="ENSG00000159189.13"/>
</dbReference>
<reference evidence="3" key="5">
    <citation type="submission" date="2025-09" db="UniProtKB">
        <authorList>
            <consortium name="Ensembl"/>
        </authorList>
    </citation>
    <scope>IDENTIFICATION</scope>
</reference>
<feature type="region of interest" description="Disordered" evidence="1">
    <location>
        <begin position="86"/>
        <end position="137"/>
    </location>
</feature>
<dbReference type="EMBL" id="AL158086">
    <property type="status" value="NOT_ANNOTATED_CDS"/>
    <property type="molecule type" value="Genomic_DNA"/>
</dbReference>
<proteinExistence type="evidence at protein level"/>
<reference evidence="3 4" key="3">
    <citation type="journal article" date="2006" name="Nature">
        <title>The DNA sequence and biological annotation of human chromosome 1.</title>
        <authorList>
            <person name="Gregory S.G."/>
            <person name="Barlow K.F."/>
            <person name="McLay K.E."/>
            <person name="Kaul R."/>
            <person name="Swarbreck D."/>
            <person name="Dunham A."/>
            <person name="Scott C.E."/>
            <person name="Howe K.L."/>
            <person name="Woodfine K."/>
            <person name="Spencer C.C."/>
            <person name="Jones M.C."/>
            <person name="Gillson C."/>
            <person name="Searle S."/>
            <person name="Zhou Y."/>
            <person name="Kokocinski F."/>
            <person name="McDonald L."/>
            <person name="Evans R."/>
            <person name="Phillips K."/>
            <person name="Atkinson A."/>
            <person name="Cooper R."/>
            <person name="Jones C."/>
            <person name="Hall R.E."/>
            <person name="Andrews T.D."/>
            <person name="Lloyd C."/>
            <person name="Ainscough R."/>
            <person name="Almeida J.P."/>
            <person name="Ambrose K.D."/>
            <person name="Anderson F."/>
            <person name="Andrew R.W."/>
            <person name="Ashwell R.I."/>
            <person name="Aubin K."/>
            <person name="Babbage A.K."/>
            <person name="Bagguley C.L."/>
            <person name="Bailey J."/>
            <person name="Beasley H."/>
            <person name="Bethel G."/>
            <person name="Bird C.P."/>
            <person name="Bray-Allen S."/>
            <person name="Brown J.Y."/>
            <person name="Brown A.J."/>
            <person name="Buckley D."/>
            <person name="Burton J."/>
            <person name="Bye J."/>
            <person name="Carder C."/>
            <person name="Chapman J.C."/>
            <person name="Clark S.Y."/>
            <person name="Clarke G."/>
            <person name="Clee C."/>
            <person name="Cobley V."/>
            <person name="Collier R.E."/>
            <person name="Corby N."/>
            <person name="Coville G.J."/>
            <person name="Davies J."/>
            <person name="Deadman R."/>
            <person name="Dunn M."/>
            <person name="Earthrowl M."/>
            <person name="Ellington A.G."/>
            <person name="Errington H."/>
            <person name="Frankish A."/>
            <person name="Frankland J."/>
            <person name="French L."/>
            <person name="Garner P."/>
            <person name="Garnett J."/>
            <person name="Gay L."/>
            <person name="Ghori M.R."/>
            <person name="Gibson R."/>
            <person name="Gilby L.M."/>
            <person name="Gillett W."/>
            <person name="Glithero R.J."/>
            <person name="Grafham D.V."/>
            <person name="Griffiths C."/>
            <person name="Griffiths-Jones S."/>
            <person name="Grocock R."/>
            <person name="Hammond S."/>
            <person name="Harrison E.S."/>
            <person name="Hart E."/>
            <person name="Haugen E."/>
            <person name="Heath P.D."/>
            <person name="Holmes S."/>
            <person name="Holt K."/>
            <person name="Howden P.J."/>
            <person name="Hunt A.R."/>
            <person name="Hunt S.E."/>
            <person name="Hunter G."/>
            <person name="Isherwood J."/>
            <person name="James R."/>
            <person name="Johnson C."/>
            <person name="Johnson D."/>
            <person name="Joy A."/>
            <person name="Kay M."/>
            <person name="Kershaw J.K."/>
            <person name="Kibukawa M."/>
            <person name="Kimberley A.M."/>
            <person name="King A."/>
            <person name="Knights A.J."/>
            <person name="Lad H."/>
            <person name="Laird G."/>
            <person name="Lawlor S."/>
            <person name="Leongamornlert D.A."/>
            <person name="Lloyd D.M."/>
            <person name="Loveland J."/>
            <person name="Lovell J."/>
            <person name="Lush M.J."/>
            <person name="Lyne R."/>
            <person name="Martin S."/>
            <person name="Mashreghi-Mohammadi M."/>
            <person name="Matthews L."/>
            <person name="Matthews N.S."/>
            <person name="McLaren S."/>
            <person name="Milne S."/>
            <person name="Mistry S."/>
            <person name="Moore M.J."/>
            <person name="Nickerson T."/>
            <person name="O'Dell C.N."/>
            <person name="Oliver K."/>
            <person name="Palmeiri A."/>
            <person name="Palmer S.A."/>
            <person name="Parker A."/>
            <person name="Patel D."/>
            <person name="Pearce A.V."/>
            <person name="Peck A.I."/>
            <person name="Pelan S."/>
            <person name="Phelps K."/>
            <person name="Phillimore B.J."/>
            <person name="Plumb R."/>
            <person name="Rajan J."/>
            <person name="Raymond C."/>
            <person name="Rouse G."/>
            <person name="Saenphimmachak C."/>
            <person name="Sehra H.K."/>
            <person name="Sheridan E."/>
            <person name="Shownkeen R."/>
            <person name="Sims S."/>
            <person name="Skuce C.D."/>
            <person name="Smith M."/>
            <person name="Steward C."/>
            <person name="Subramanian S."/>
            <person name="Sycamore N."/>
            <person name="Tracey A."/>
            <person name="Tromans A."/>
            <person name="Van Helmond Z."/>
            <person name="Wall M."/>
            <person name="Wallis J.M."/>
            <person name="White S."/>
            <person name="Whitehead S.L."/>
            <person name="Wilkinson J.E."/>
            <person name="Willey D.L."/>
            <person name="Williams H."/>
            <person name="Wilming L."/>
            <person name="Wray P.W."/>
            <person name="Wu Z."/>
            <person name="Coulson A."/>
            <person name="Vaudin M."/>
            <person name="Sulston J.E."/>
            <person name="Durbin R."/>
            <person name="Hubbard T."/>
            <person name="Wooster R."/>
            <person name="Dunham I."/>
            <person name="Carter N.P."/>
            <person name="McVean G."/>
            <person name="Ross M.T."/>
            <person name="Harrow J."/>
            <person name="Olson M.V."/>
            <person name="Beck S."/>
            <person name="Rogers J."/>
            <person name="Bentley D.R."/>
            <person name="Banerjee R."/>
            <person name="Bryant S.P."/>
            <person name="Burford D.C."/>
            <person name="Burrill W.D."/>
            <person name="Clegg S.M."/>
            <person name="Dhami P."/>
            <person name="Dovey O."/>
            <person name="Faulkner L.M."/>
            <person name="Gribble S.M."/>
            <person name="Langford C.F."/>
            <person name="Pandian R.D."/>
            <person name="Porter K.M."/>
            <person name="Prigmore E."/>
        </authorList>
    </citation>
    <scope>NUCLEOTIDE SEQUENCE [LARGE SCALE GENOMIC DNA]</scope>
</reference>
<dbReference type="Ensembl" id="ENST00000695752.1">
    <property type="protein sequence ID" value="ENSP00000512145.1"/>
    <property type="gene ID" value="ENSG00000159189.14"/>
</dbReference>
<evidence type="ECO:0000313" key="3">
    <source>
        <dbReference type="Ensembl" id="ENSP00000512145.1"/>
    </source>
</evidence>
<dbReference type="AlphaFoldDB" id="A0A8Q3WKR2"/>
<dbReference type="GeneTree" id="ENSGT00940000161227"/>
<dbReference type="HGNC" id="HGNC:1245">
    <property type="gene designation" value="C1QC"/>
</dbReference>
<feature type="compositionally biased region" description="Basic and acidic residues" evidence="1">
    <location>
        <begin position="93"/>
        <end position="117"/>
    </location>
</feature>
<dbReference type="Gene3D" id="1.20.5.320">
    <property type="entry name" value="6-Phosphogluconate Dehydrogenase, domain 3"/>
    <property type="match status" value="1"/>
</dbReference>
<sequence>MDVGPSSLPHLGLKLLLLLLLLPLRGQANTGCYGIPGMPGLPGAPGKDGYDGLPGPKGEPALCSLEDTLRVPPPCPPPYHFLSAFSISRNPSHSRDPRTQRAEGRTRLTRPSWEKWPHGTPWDARGARPHGHPWRAR</sequence>
<protein>
    <submittedName>
        <fullName evidence="3">Complement C1q C chain</fullName>
    </submittedName>
</protein>
<keyword evidence="5" id="KW-1267">Proteomics identification</keyword>